<reference evidence="4 5" key="1">
    <citation type="submission" date="2017-06" db="EMBL/GenBank/DDBJ databases">
        <title>Reclassification of a Polynucleobacter cosmopolitanus strain isolated from tropical Lake Victoria as Polynucleobacter victoriensis comb. nov.</title>
        <authorList>
            <person name="Hahn M.W."/>
        </authorList>
    </citation>
    <scope>NUCLEOTIDE SEQUENCE [LARGE SCALE GENOMIC DNA]</scope>
    <source>
        <strain evidence="4 5">MWH-MoIso2</strain>
    </source>
</reference>
<dbReference type="OrthoDB" id="9784878at2"/>
<dbReference type="EMBL" id="NJGG01000001">
    <property type="protein sequence ID" value="OXL15641.1"/>
    <property type="molecule type" value="Genomic_DNA"/>
</dbReference>
<sequence length="260" mass="29008">MLVQRSVLVSQSPSLPRQIALDLGHTPKPTLDNFIATGNENLIAVLKDIQGKWQQAPSEKNALSTDSKMIHLWGASGSGRTHLLSALQLQASELGIRAYLLNHDSSMDEWRACADMLVEHNQAPGLLCVDDIDHLSEFAQGALFRLHNLIREASHQHLITTSLAPSSNLHIREDLKTRLVWGLVFQMHALSDSEKLQALQQAATERGLQISSEVAPWLLKHFHRDMPSLMSLLEALDNYSLETKRAITLPLLKEMLAQKN</sequence>
<evidence type="ECO:0000313" key="5">
    <source>
        <dbReference type="Proteomes" id="UP000215188"/>
    </source>
</evidence>
<dbReference type="NCBIfam" id="TIGR03420">
    <property type="entry name" value="DnaA_homol_Hda"/>
    <property type="match status" value="1"/>
</dbReference>
<dbReference type="GO" id="GO:0003688">
    <property type="term" value="F:DNA replication origin binding"/>
    <property type="evidence" value="ECO:0007669"/>
    <property type="project" value="TreeGrafter"/>
</dbReference>
<keyword evidence="1" id="KW-0235">DNA replication</keyword>
<dbReference type="Pfam" id="PF22688">
    <property type="entry name" value="Hda_lid"/>
    <property type="match status" value="1"/>
</dbReference>
<accession>A0A229FUD7</accession>
<gene>
    <name evidence="4" type="primary">hda</name>
    <name evidence="4" type="ORF">AOC33_00645</name>
</gene>
<name>A0A229FUD7_9BURK</name>
<protein>
    <submittedName>
        <fullName evidence="4">DnaA regulatory inactivator Hda</fullName>
    </submittedName>
</protein>
<organism evidence="4 5">
    <name type="scientific">Polynucleobacter cosmopolitanus</name>
    <dbReference type="NCBI Taxonomy" id="351345"/>
    <lineage>
        <taxon>Bacteria</taxon>
        <taxon>Pseudomonadati</taxon>
        <taxon>Pseudomonadota</taxon>
        <taxon>Betaproteobacteria</taxon>
        <taxon>Burkholderiales</taxon>
        <taxon>Burkholderiaceae</taxon>
        <taxon>Polynucleobacter</taxon>
    </lineage>
</organism>
<dbReference type="InterPro" id="IPR027417">
    <property type="entry name" value="P-loop_NTPase"/>
</dbReference>
<dbReference type="PANTHER" id="PTHR30050:SF5">
    <property type="entry name" value="DNAA REGULATORY INACTIVATOR HDA"/>
    <property type="match status" value="1"/>
</dbReference>
<dbReference type="Pfam" id="PF00308">
    <property type="entry name" value="Bac_DnaA"/>
    <property type="match status" value="1"/>
</dbReference>
<comment type="similarity">
    <text evidence="1">Belongs to the DnaA family.</text>
</comment>
<comment type="caution">
    <text evidence="4">The sequence shown here is derived from an EMBL/GenBank/DDBJ whole genome shotgun (WGS) entry which is preliminary data.</text>
</comment>
<dbReference type="InterPro" id="IPR017788">
    <property type="entry name" value="Hda"/>
</dbReference>
<evidence type="ECO:0000256" key="1">
    <source>
        <dbReference type="RuleBase" id="RU004227"/>
    </source>
</evidence>
<dbReference type="InterPro" id="IPR013317">
    <property type="entry name" value="DnaA_dom"/>
</dbReference>
<dbReference type="PANTHER" id="PTHR30050">
    <property type="entry name" value="CHROMOSOMAL REPLICATION INITIATOR PROTEIN DNAA"/>
    <property type="match status" value="1"/>
</dbReference>
<dbReference type="GO" id="GO:0005886">
    <property type="term" value="C:plasma membrane"/>
    <property type="evidence" value="ECO:0007669"/>
    <property type="project" value="TreeGrafter"/>
</dbReference>
<dbReference type="InterPro" id="IPR020591">
    <property type="entry name" value="Chromosome_initiator_DnaA-like"/>
</dbReference>
<evidence type="ECO:0000313" key="4">
    <source>
        <dbReference type="EMBL" id="OXL15641.1"/>
    </source>
</evidence>
<evidence type="ECO:0000259" key="3">
    <source>
        <dbReference type="Pfam" id="PF22688"/>
    </source>
</evidence>
<dbReference type="Proteomes" id="UP000215188">
    <property type="component" value="Unassembled WGS sequence"/>
</dbReference>
<dbReference type="Gene3D" id="3.40.50.300">
    <property type="entry name" value="P-loop containing nucleotide triphosphate hydrolases"/>
    <property type="match status" value="1"/>
</dbReference>
<dbReference type="SUPFAM" id="SSF52540">
    <property type="entry name" value="P-loop containing nucleoside triphosphate hydrolases"/>
    <property type="match status" value="1"/>
</dbReference>
<dbReference type="Gene3D" id="1.10.8.60">
    <property type="match status" value="1"/>
</dbReference>
<dbReference type="GO" id="GO:0032297">
    <property type="term" value="P:negative regulation of DNA-templated DNA replication initiation"/>
    <property type="evidence" value="ECO:0007669"/>
    <property type="project" value="InterPro"/>
</dbReference>
<dbReference type="PRINTS" id="PR00051">
    <property type="entry name" value="DNAA"/>
</dbReference>
<evidence type="ECO:0000259" key="2">
    <source>
        <dbReference type="Pfam" id="PF00308"/>
    </source>
</evidence>
<dbReference type="GO" id="GO:0006270">
    <property type="term" value="P:DNA replication initiation"/>
    <property type="evidence" value="ECO:0007669"/>
    <property type="project" value="TreeGrafter"/>
</dbReference>
<keyword evidence="5" id="KW-1185">Reference proteome</keyword>
<feature type="domain" description="Hda lid" evidence="3">
    <location>
        <begin position="192"/>
        <end position="256"/>
    </location>
</feature>
<feature type="domain" description="Chromosomal replication initiator protein DnaA ATPAse" evidence="2">
    <location>
        <begin position="68"/>
        <end position="185"/>
    </location>
</feature>
<proteinExistence type="inferred from homology"/>
<dbReference type="InterPro" id="IPR055199">
    <property type="entry name" value="Hda_lid"/>
</dbReference>
<dbReference type="AlphaFoldDB" id="A0A229FUD7"/>